<dbReference type="GeneID" id="86056153"/>
<accession>A0A6N7W7L7</accession>
<evidence type="ECO:0000313" key="2">
    <source>
        <dbReference type="EMBL" id="MSS91266.1"/>
    </source>
</evidence>
<sequence length="165" mass="18730">MSKIIGSIKQFDDGIRLVTINEAGDTAAISINDPTFIERFTDFFDWFGKGGDELTSFIEQKEGEKLTLDAIAETANKRVELCKKARDRIDELFGEGTCKKTFGVDIPDEVCIMEFVEKMIPFINATFEERGQHIDRKYSRNRKGARSKQRTKAELIEDYGSGTEV</sequence>
<evidence type="ECO:0000313" key="3">
    <source>
        <dbReference type="Proteomes" id="UP000436047"/>
    </source>
</evidence>
<evidence type="ECO:0000259" key="1">
    <source>
        <dbReference type="Pfam" id="PF20378"/>
    </source>
</evidence>
<dbReference type="RefSeq" id="WP_154467603.1">
    <property type="nucleotide sequence ID" value="NZ_VUMI01000061.1"/>
</dbReference>
<dbReference type="Pfam" id="PF20378">
    <property type="entry name" value="DUF6673"/>
    <property type="match status" value="1"/>
</dbReference>
<dbReference type="InterPro" id="IPR046655">
    <property type="entry name" value="DUF6673"/>
</dbReference>
<protein>
    <recommendedName>
        <fullName evidence="1">DUF6673 domain-containing protein</fullName>
    </recommendedName>
</protein>
<gene>
    <name evidence="2" type="ORF">FYJ45_24430</name>
</gene>
<comment type="caution">
    <text evidence="2">The sequence shown here is derived from an EMBL/GenBank/DDBJ whole genome shotgun (WGS) entry which is preliminary data.</text>
</comment>
<keyword evidence="3" id="KW-1185">Reference proteome</keyword>
<name>A0A6N7W7L7_9FIRM</name>
<dbReference type="AlphaFoldDB" id="A0A6N7W7L7"/>
<dbReference type="EMBL" id="VUMI01000061">
    <property type="protein sequence ID" value="MSS91266.1"/>
    <property type="molecule type" value="Genomic_DNA"/>
</dbReference>
<reference evidence="2 3" key="1">
    <citation type="submission" date="2019-08" db="EMBL/GenBank/DDBJ databases">
        <title>In-depth cultivation of the pig gut microbiome towards novel bacterial diversity and tailored functional studies.</title>
        <authorList>
            <person name="Wylensek D."/>
            <person name="Hitch T.C.A."/>
            <person name="Clavel T."/>
        </authorList>
    </citation>
    <scope>NUCLEOTIDE SEQUENCE [LARGE SCALE GENOMIC DNA]</scope>
    <source>
        <strain evidence="2 3">WCA-389-WT-23B</strain>
    </source>
</reference>
<dbReference type="Proteomes" id="UP000436047">
    <property type="component" value="Unassembled WGS sequence"/>
</dbReference>
<feature type="domain" description="DUF6673" evidence="1">
    <location>
        <begin position="75"/>
        <end position="148"/>
    </location>
</feature>
<organism evidence="2 3">
    <name type="scientific">Eisenbergiella porci</name>
    <dbReference type="NCBI Taxonomy" id="2652274"/>
    <lineage>
        <taxon>Bacteria</taxon>
        <taxon>Bacillati</taxon>
        <taxon>Bacillota</taxon>
        <taxon>Clostridia</taxon>
        <taxon>Lachnospirales</taxon>
        <taxon>Lachnospiraceae</taxon>
        <taxon>Eisenbergiella</taxon>
    </lineage>
</organism>
<proteinExistence type="predicted"/>